<feature type="signal peptide" evidence="2">
    <location>
        <begin position="1"/>
        <end position="18"/>
    </location>
</feature>
<proteinExistence type="predicted"/>
<dbReference type="GeneID" id="8201471"/>
<dbReference type="InParanoid" id="C4R859"/>
<name>C4R859_KOMPG</name>
<dbReference type="Proteomes" id="UP000000314">
    <property type="component" value="Chromosome 4"/>
</dbReference>
<organism evidence="3 4">
    <name type="scientific">Komagataella phaffii (strain GS115 / ATCC 20864)</name>
    <name type="common">Yeast</name>
    <name type="synonym">Pichia pastoris</name>
    <dbReference type="NCBI Taxonomy" id="644223"/>
    <lineage>
        <taxon>Eukaryota</taxon>
        <taxon>Fungi</taxon>
        <taxon>Dikarya</taxon>
        <taxon>Ascomycota</taxon>
        <taxon>Saccharomycotina</taxon>
        <taxon>Pichiomycetes</taxon>
        <taxon>Pichiales</taxon>
        <taxon>Pichiaceae</taxon>
        <taxon>Komagataella</taxon>
    </lineage>
</organism>
<dbReference type="KEGG" id="ppa:PAS_chr4_0972"/>
<dbReference type="RefSeq" id="XP_002493963.1">
    <property type="nucleotide sequence ID" value="XM_002493918.1"/>
</dbReference>
<reference evidence="3 4" key="1">
    <citation type="journal article" date="2009" name="Nat. Biotechnol.">
        <title>Genome sequence of the recombinant protein production host Pichia pastoris.</title>
        <authorList>
            <person name="De Schutter K."/>
            <person name="Lin Y.C."/>
            <person name="Tiels P."/>
            <person name="Van Hecke A."/>
            <person name="Glinka S."/>
            <person name="Weber-Lehmann J."/>
            <person name="Rouze P."/>
            <person name="Van de Peer Y."/>
            <person name="Callewaert N."/>
        </authorList>
    </citation>
    <scope>NUCLEOTIDE SEQUENCE [LARGE SCALE GENOMIC DNA]</scope>
    <source>
        <strain evidence="4">GS115 / ATCC 20864</strain>
    </source>
</reference>
<dbReference type="eggNOG" id="ENOG502RZ9R">
    <property type="taxonomic scope" value="Eukaryota"/>
</dbReference>
<dbReference type="OrthoDB" id="4069694at2759"/>
<dbReference type="InterPro" id="IPR000992">
    <property type="entry name" value="SRP1_TIP1"/>
</dbReference>
<dbReference type="OMA" id="ATELPWY"/>
<dbReference type="EMBL" id="FN392322">
    <property type="protein sequence ID" value="CAY71784.1"/>
    <property type="molecule type" value="Genomic_DNA"/>
</dbReference>
<keyword evidence="4" id="KW-1185">Reference proteome</keyword>
<feature type="region of interest" description="Disordered" evidence="1">
    <location>
        <begin position="98"/>
        <end position="167"/>
    </location>
</feature>
<dbReference type="AlphaFoldDB" id="C4R859"/>
<evidence type="ECO:0000256" key="1">
    <source>
        <dbReference type="SAM" id="MobiDB-lite"/>
    </source>
</evidence>
<dbReference type="FunCoup" id="C4R859">
    <property type="interactions" value="46"/>
</dbReference>
<dbReference type="STRING" id="644223.C4R859"/>
<feature type="compositionally biased region" description="Acidic residues" evidence="1">
    <location>
        <begin position="105"/>
        <end position="140"/>
    </location>
</feature>
<keyword evidence="2" id="KW-0732">Signal</keyword>
<evidence type="ECO:0000313" key="3">
    <source>
        <dbReference type="EMBL" id="CAY71784.1"/>
    </source>
</evidence>
<feature type="compositionally biased region" description="Low complexity" evidence="1">
    <location>
        <begin position="141"/>
        <end position="163"/>
    </location>
</feature>
<dbReference type="HOGENOM" id="CLU_1402914_0_0_1"/>
<evidence type="ECO:0000256" key="2">
    <source>
        <dbReference type="SAM" id="SignalP"/>
    </source>
</evidence>
<evidence type="ECO:0000313" key="4">
    <source>
        <dbReference type="Proteomes" id="UP000000314"/>
    </source>
</evidence>
<dbReference type="Pfam" id="PF00660">
    <property type="entry name" value="SRP1_TIP1"/>
    <property type="match status" value="1"/>
</dbReference>
<protein>
    <submittedName>
        <fullName evidence="3">Uncharacterized protein</fullName>
    </submittedName>
</protein>
<accession>C4R859</accession>
<sequence length="194" mass="20605">MRFSNVVLTAIAAAGVQADEALYTVFYNDVTENAQEYLSYIQANTAAGFTDLLSLYTELATYTDDSYTSIFTEEDFPASELSSFVVNLPWYSSRIEPQVAAAETGESEEESETGESEEESETGEETETETGSESESESESETSATGTGTGTSASESAETETSTDAAVSIDHPKSTLLMGLTAAVVSITFGVFAL</sequence>
<gene>
    <name evidence="3" type="ordered locus">PAS_chr4_0972</name>
</gene>
<feature type="chain" id="PRO_5009950947" evidence="2">
    <location>
        <begin position="19"/>
        <end position="194"/>
    </location>
</feature>